<comment type="caution">
    <text evidence="1">The sequence shown here is derived from an EMBL/GenBank/DDBJ whole genome shotgun (WGS) entry which is preliminary data.</text>
</comment>
<feature type="non-terminal residue" evidence="1">
    <location>
        <position position="119"/>
    </location>
</feature>
<protein>
    <submittedName>
        <fullName evidence="1">Uncharacterized protein</fullName>
    </submittedName>
</protein>
<evidence type="ECO:0000313" key="2">
    <source>
        <dbReference type="Proteomes" id="UP000265618"/>
    </source>
</evidence>
<proteinExistence type="predicted"/>
<feature type="non-terminal residue" evidence="1">
    <location>
        <position position="1"/>
    </location>
</feature>
<name>A0A9K3DBP5_9EUKA</name>
<accession>A0A9K3DBP5</accession>
<sequence length="119" mass="12543">TVYEQEVDGSTQTWVQLLTVYVDTTEQECMLGSGGIAIDETSGVVIIGSPERNVDSELPPGTAHILEPYSTVSAIVTPSVRGAGMSETLYVSLVQSDGTALSVNKDDFAVTLQPAYESG</sequence>
<dbReference type="Proteomes" id="UP000265618">
    <property type="component" value="Unassembled WGS sequence"/>
</dbReference>
<dbReference type="AlphaFoldDB" id="A0A9K3DBP5"/>
<reference evidence="1 2" key="1">
    <citation type="journal article" date="2018" name="PLoS ONE">
        <title>The draft genome of Kipferlia bialata reveals reductive genome evolution in fornicate parasites.</title>
        <authorList>
            <person name="Tanifuji G."/>
            <person name="Takabayashi S."/>
            <person name="Kume K."/>
            <person name="Takagi M."/>
            <person name="Nakayama T."/>
            <person name="Kamikawa R."/>
            <person name="Inagaki Y."/>
            <person name="Hashimoto T."/>
        </authorList>
    </citation>
    <scope>NUCLEOTIDE SEQUENCE [LARGE SCALE GENOMIC DNA]</scope>
    <source>
        <strain evidence="1">NY0173</strain>
    </source>
</reference>
<gene>
    <name evidence="1" type="ORF">KIPB_016341</name>
</gene>
<evidence type="ECO:0000313" key="1">
    <source>
        <dbReference type="EMBL" id="GIQ92521.1"/>
    </source>
</evidence>
<keyword evidence="2" id="KW-1185">Reference proteome</keyword>
<dbReference type="EMBL" id="BDIP01009901">
    <property type="protein sequence ID" value="GIQ92521.1"/>
    <property type="molecule type" value="Genomic_DNA"/>
</dbReference>
<organism evidence="1 2">
    <name type="scientific">Kipferlia bialata</name>
    <dbReference type="NCBI Taxonomy" id="797122"/>
    <lineage>
        <taxon>Eukaryota</taxon>
        <taxon>Metamonada</taxon>
        <taxon>Carpediemonas-like organisms</taxon>
        <taxon>Kipferlia</taxon>
    </lineage>
</organism>